<gene>
    <name evidence="8" type="ORF">IAD42_10135</name>
</gene>
<evidence type="ECO:0000313" key="8">
    <source>
        <dbReference type="EMBL" id="HIS98325.1"/>
    </source>
</evidence>
<comment type="subcellular location">
    <subcellularLocation>
        <location evidence="1">Cell membrane</location>
        <topology evidence="1">Multi-pass membrane protein</topology>
    </subcellularLocation>
</comment>
<organism evidence="8 9">
    <name type="scientific">Candidatus Scatomorpha pullistercoris</name>
    <dbReference type="NCBI Taxonomy" id="2840929"/>
    <lineage>
        <taxon>Bacteria</taxon>
        <taxon>Bacillati</taxon>
        <taxon>Bacillota</taxon>
        <taxon>Clostridia</taxon>
        <taxon>Eubacteriales</taxon>
        <taxon>Candidatus Scatomorpha</taxon>
    </lineage>
</organism>
<dbReference type="SUPFAM" id="SSF103473">
    <property type="entry name" value="MFS general substrate transporter"/>
    <property type="match status" value="1"/>
</dbReference>
<dbReference type="Proteomes" id="UP000886876">
    <property type="component" value="Unassembled WGS sequence"/>
</dbReference>
<accession>A0A9D1G6L0</accession>
<feature type="transmembrane region" description="Helical" evidence="7">
    <location>
        <begin position="43"/>
        <end position="67"/>
    </location>
</feature>
<dbReference type="PANTHER" id="PTHR43266:SF9">
    <property type="entry name" value="PERMEASE, MAJOR FACILITATOR SUPERFAMILY-RELATED"/>
    <property type="match status" value="1"/>
</dbReference>
<evidence type="ECO:0000313" key="9">
    <source>
        <dbReference type="Proteomes" id="UP000886876"/>
    </source>
</evidence>
<feature type="transmembrane region" description="Helical" evidence="7">
    <location>
        <begin position="12"/>
        <end position="37"/>
    </location>
</feature>
<dbReference type="AlphaFoldDB" id="A0A9D1G6L0"/>
<reference evidence="8" key="1">
    <citation type="submission" date="2020-10" db="EMBL/GenBank/DDBJ databases">
        <authorList>
            <person name="Gilroy R."/>
        </authorList>
    </citation>
    <scope>NUCLEOTIDE SEQUENCE</scope>
    <source>
        <strain evidence="8">ChiHecec3B27-6122</strain>
    </source>
</reference>
<feature type="transmembrane region" description="Helical" evidence="7">
    <location>
        <begin position="289"/>
        <end position="309"/>
    </location>
</feature>
<dbReference type="EMBL" id="DVJS01000254">
    <property type="protein sequence ID" value="HIS98325.1"/>
    <property type="molecule type" value="Genomic_DNA"/>
</dbReference>
<dbReference type="InterPro" id="IPR036259">
    <property type="entry name" value="MFS_trans_sf"/>
</dbReference>
<dbReference type="InterPro" id="IPR011701">
    <property type="entry name" value="MFS"/>
</dbReference>
<keyword evidence="6 7" id="KW-0472">Membrane</keyword>
<dbReference type="Gene3D" id="1.20.1250.20">
    <property type="entry name" value="MFS general substrate transporter like domains"/>
    <property type="match status" value="1"/>
</dbReference>
<evidence type="ECO:0000256" key="4">
    <source>
        <dbReference type="ARBA" id="ARBA00022692"/>
    </source>
</evidence>
<feature type="transmembrane region" description="Helical" evidence="7">
    <location>
        <begin position="352"/>
        <end position="374"/>
    </location>
</feature>
<dbReference type="GO" id="GO:0022857">
    <property type="term" value="F:transmembrane transporter activity"/>
    <property type="evidence" value="ECO:0007669"/>
    <property type="project" value="InterPro"/>
</dbReference>
<evidence type="ECO:0000256" key="5">
    <source>
        <dbReference type="ARBA" id="ARBA00022989"/>
    </source>
</evidence>
<feature type="transmembrane region" description="Helical" evidence="7">
    <location>
        <begin position="315"/>
        <end position="340"/>
    </location>
</feature>
<feature type="transmembrane region" description="Helical" evidence="7">
    <location>
        <begin position="264"/>
        <end position="282"/>
    </location>
</feature>
<keyword evidence="2" id="KW-0813">Transport</keyword>
<evidence type="ECO:0000256" key="3">
    <source>
        <dbReference type="ARBA" id="ARBA00022475"/>
    </source>
</evidence>
<evidence type="ECO:0000256" key="7">
    <source>
        <dbReference type="SAM" id="Phobius"/>
    </source>
</evidence>
<evidence type="ECO:0000256" key="2">
    <source>
        <dbReference type="ARBA" id="ARBA00022448"/>
    </source>
</evidence>
<comment type="caution">
    <text evidence="8">The sequence shown here is derived from an EMBL/GenBank/DDBJ whole genome shotgun (WGS) entry which is preliminary data.</text>
</comment>
<keyword evidence="4 7" id="KW-0812">Transmembrane</keyword>
<feature type="transmembrane region" description="Helical" evidence="7">
    <location>
        <begin position="380"/>
        <end position="401"/>
    </location>
</feature>
<evidence type="ECO:0000256" key="1">
    <source>
        <dbReference type="ARBA" id="ARBA00004651"/>
    </source>
</evidence>
<dbReference type="CDD" id="cd06173">
    <property type="entry name" value="MFS_MefA_like"/>
    <property type="match status" value="1"/>
</dbReference>
<keyword evidence="5 7" id="KW-1133">Transmembrane helix</keyword>
<reference evidence="8" key="2">
    <citation type="journal article" date="2021" name="PeerJ">
        <title>Extensive microbial diversity within the chicken gut microbiome revealed by metagenomics and culture.</title>
        <authorList>
            <person name="Gilroy R."/>
            <person name="Ravi A."/>
            <person name="Getino M."/>
            <person name="Pursley I."/>
            <person name="Horton D.L."/>
            <person name="Alikhan N.F."/>
            <person name="Baker D."/>
            <person name="Gharbi K."/>
            <person name="Hall N."/>
            <person name="Watson M."/>
            <person name="Adriaenssens E.M."/>
            <person name="Foster-Nyarko E."/>
            <person name="Jarju S."/>
            <person name="Secka A."/>
            <person name="Antonio M."/>
            <person name="Oren A."/>
            <person name="Chaudhuri R.R."/>
            <person name="La Ragione R."/>
            <person name="Hildebrand F."/>
            <person name="Pallen M.J."/>
        </authorList>
    </citation>
    <scope>NUCLEOTIDE SEQUENCE</scope>
    <source>
        <strain evidence="8">ChiHecec3B27-6122</strain>
    </source>
</reference>
<feature type="transmembrane region" description="Helical" evidence="7">
    <location>
        <begin position="79"/>
        <end position="99"/>
    </location>
</feature>
<feature type="transmembrane region" description="Helical" evidence="7">
    <location>
        <begin position="225"/>
        <end position="244"/>
    </location>
</feature>
<proteinExistence type="predicted"/>
<keyword evidence="3" id="KW-1003">Cell membrane</keyword>
<evidence type="ECO:0000256" key="6">
    <source>
        <dbReference type="ARBA" id="ARBA00023136"/>
    </source>
</evidence>
<sequence>MQREKLFNRDFTLLALGQAFSLVGNYALKIALSMYVLELTGSAAVFAGMLALAMVPTILLSPFGGILADRCDRRKLMAAIDAVSGAVVLLSVPAVRYLGGTLPTGALLVVLSVLGAFESPTVQACVPQLLSGDNILRGNSVVNQIQALAGLVTPFLGSLMYAALGLETVLLAAGLCFLVTAVLECFIRLGPPPERESSGFAAAVREDFRDSLCFLRRDEPAVLRLLLLAACASFFAAGTAVVGFPHLVRNVLGLSVEHYGAAESAMGAAAVLGALAAGLAGMRLKKRELLITCFGLSLLLAGLAFLLLVSTLVRYLALTAAFCAGQLVCTMFSVLALSEIQQRTPEGLTGKVMALTITFSMCAQPLGQVAYGALFDWAGTAAQLVLLPTGTAACALGLAAARRRE</sequence>
<dbReference type="PANTHER" id="PTHR43266">
    <property type="entry name" value="MACROLIDE-EFFLUX PROTEIN"/>
    <property type="match status" value="1"/>
</dbReference>
<name>A0A9D1G6L0_9FIRM</name>
<protein>
    <submittedName>
        <fullName evidence="8">MFS transporter</fullName>
    </submittedName>
</protein>
<dbReference type="Pfam" id="PF07690">
    <property type="entry name" value="MFS_1"/>
    <property type="match status" value="1"/>
</dbReference>
<dbReference type="GO" id="GO:0005886">
    <property type="term" value="C:plasma membrane"/>
    <property type="evidence" value="ECO:0007669"/>
    <property type="project" value="UniProtKB-SubCell"/>
</dbReference>